<name>A0A1E1M6I5_RHYSE</name>
<dbReference type="Proteomes" id="UP000177625">
    <property type="component" value="Unassembled WGS sequence"/>
</dbReference>
<reference evidence="2" key="1">
    <citation type="submission" date="2016-03" db="EMBL/GenBank/DDBJ databases">
        <authorList>
            <person name="Guldener U."/>
        </authorList>
    </citation>
    <scope>NUCLEOTIDE SEQUENCE [LARGE SCALE GENOMIC DNA]</scope>
</reference>
<organism evidence="1 2">
    <name type="scientific">Rhynchosporium secalis</name>
    <name type="common">Barley scald fungus</name>
    <dbReference type="NCBI Taxonomy" id="38038"/>
    <lineage>
        <taxon>Eukaryota</taxon>
        <taxon>Fungi</taxon>
        <taxon>Dikarya</taxon>
        <taxon>Ascomycota</taxon>
        <taxon>Pezizomycotina</taxon>
        <taxon>Leotiomycetes</taxon>
        <taxon>Helotiales</taxon>
        <taxon>Ploettnerulaceae</taxon>
        <taxon>Rhynchosporium</taxon>
    </lineage>
</organism>
<gene>
    <name evidence="1" type="ORF">RSE6_04920</name>
</gene>
<keyword evidence="2" id="KW-1185">Reference proteome</keyword>
<sequence>MAWWLLRALIFWDERELVQQRIHTMKTLVNLSKLFEAGRESQFNSQVVLSDDQESQIQPSHAINLKFDVLIRELLRSRSHESNDHSQHLENDSHSPYLVIGWFLRGCSDPYERLVTPKKDENLFKDLRKKCDIPRGAHVKLSLHETYENTISHFFRAYQTSRGHPDEDVNKAWPAWIQKNLNAKNNLLKANTRWNWLTIGLLPAFQYWCCSPYSSVSVLD</sequence>
<accession>A0A1E1M6I5</accession>
<evidence type="ECO:0000313" key="2">
    <source>
        <dbReference type="Proteomes" id="UP000177625"/>
    </source>
</evidence>
<evidence type="ECO:0000313" key="1">
    <source>
        <dbReference type="EMBL" id="CZT44711.1"/>
    </source>
</evidence>
<proteinExistence type="predicted"/>
<protein>
    <submittedName>
        <fullName evidence="1">Uncharacterized protein</fullName>
    </submittedName>
</protein>
<dbReference type="EMBL" id="FJVC01000185">
    <property type="protein sequence ID" value="CZT44711.1"/>
    <property type="molecule type" value="Genomic_DNA"/>
</dbReference>
<dbReference type="AlphaFoldDB" id="A0A1E1M6I5"/>